<comment type="caution">
    <text evidence="1">The sequence shown here is derived from an EMBL/GenBank/DDBJ whole genome shotgun (WGS) entry which is preliminary data.</text>
</comment>
<organism evidence="1 2">
    <name type="scientific">Portunus trituberculatus</name>
    <name type="common">Swimming crab</name>
    <name type="synonym">Neptunus trituberculatus</name>
    <dbReference type="NCBI Taxonomy" id="210409"/>
    <lineage>
        <taxon>Eukaryota</taxon>
        <taxon>Metazoa</taxon>
        <taxon>Ecdysozoa</taxon>
        <taxon>Arthropoda</taxon>
        <taxon>Crustacea</taxon>
        <taxon>Multicrustacea</taxon>
        <taxon>Malacostraca</taxon>
        <taxon>Eumalacostraca</taxon>
        <taxon>Eucarida</taxon>
        <taxon>Decapoda</taxon>
        <taxon>Pleocyemata</taxon>
        <taxon>Brachyura</taxon>
        <taxon>Eubrachyura</taxon>
        <taxon>Portunoidea</taxon>
        <taxon>Portunidae</taxon>
        <taxon>Portuninae</taxon>
        <taxon>Portunus</taxon>
    </lineage>
</organism>
<gene>
    <name evidence="1" type="ORF">E2C01_025321</name>
</gene>
<dbReference type="EMBL" id="VSRR010002545">
    <property type="protein sequence ID" value="MPC32018.1"/>
    <property type="molecule type" value="Genomic_DNA"/>
</dbReference>
<reference evidence="1 2" key="1">
    <citation type="submission" date="2019-05" db="EMBL/GenBank/DDBJ databases">
        <title>Another draft genome of Portunus trituberculatus and its Hox gene families provides insights of decapod evolution.</title>
        <authorList>
            <person name="Jeong J.-H."/>
            <person name="Song I."/>
            <person name="Kim S."/>
            <person name="Choi T."/>
            <person name="Kim D."/>
            <person name="Ryu S."/>
            <person name="Kim W."/>
        </authorList>
    </citation>
    <scope>NUCLEOTIDE SEQUENCE [LARGE SCALE GENOMIC DNA]</scope>
    <source>
        <tissue evidence="1">Muscle</tissue>
    </source>
</reference>
<evidence type="ECO:0000313" key="2">
    <source>
        <dbReference type="Proteomes" id="UP000324222"/>
    </source>
</evidence>
<dbReference type="Proteomes" id="UP000324222">
    <property type="component" value="Unassembled WGS sequence"/>
</dbReference>
<sequence length="86" mass="9404">MFRDVMVAVLKACSLRSLRHCLLVTWMGQGSGARVLVSLSPSPTLASAHLINHRPVTVNCVNLELSRCMPSHFSCQLDANTLSQPE</sequence>
<name>A0A5B7EEU9_PORTR</name>
<evidence type="ECO:0000313" key="1">
    <source>
        <dbReference type="EMBL" id="MPC32018.1"/>
    </source>
</evidence>
<proteinExistence type="predicted"/>
<protein>
    <submittedName>
        <fullName evidence="1">Uncharacterized protein</fullName>
    </submittedName>
</protein>
<accession>A0A5B7EEU9</accession>
<dbReference type="AlphaFoldDB" id="A0A5B7EEU9"/>
<keyword evidence="2" id="KW-1185">Reference proteome</keyword>